<dbReference type="Proteomes" id="UP000639403">
    <property type="component" value="Unassembled WGS sequence"/>
</dbReference>
<sequence length="168" mass="18395">MNSSVPALQWAVLVLTDAWHAHLPFLPPSWLRVKVLFTPLTLKTLSMSTSLRAHPLSSSAVNNNPVLTARHDQLIRTTSVTRPSEGLNTPLAPAAPTHLDPHPDTPALSPPALASLKLSPVQVKQEEIPISLQTLRQSQSLKRVRVKEESQSLSLHFTVGPLMRPTKP</sequence>
<evidence type="ECO:0000256" key="1">
    <source>
        <dbReference type="SAM" id="MobiDB-lite"/>
    </source>
</evidence>
<feature type="region of interest" description="Disordered" evidence="1">
    <location>
        <begin position="82"/>
        <end position="105"/>
    </location>
</feature>
<dbReference type="AlphaFoldDB" id="A0A8H7NRA0"/>
<dbReference type="EMBL" id="JADOXO010001580">
    <property type="protein sequence ID" value="KAF9795035.1"/>
    <property type="molecule type" value="Genomic_DNA"/>
</dbReference>
<comment type="caution">
    <text evidence="2">The sequence shown here is derived from an EMBL/GenBank/DDBJ whole genome shotgun (WGS) entry which is preliminary data.</text>
</comment>
<evidence type="ECO:0000313" key="3">
    <source>
        <dbReference type="Proteomes" id="UP000639403"/>
    </source>
</evidence>
<organism evidence="2 3">
    <name type="scientific">Rhodonia placenta</name>
    <dbReference type="NCBI Taxonomy" id="104341"/>
    <lineage>
        <taxon>Eukaryota</taxon>
        <taxon>Fungi</taxon>
        <taxon>Dikarya</taxon>
        <taxon>Basidiomycota</taxon>
        <taxon>Agaricomycotina</taxon>
        <taxon>Agaricomycetes</taxon>
        <taxon>Polyporales</taxon>
        <taxon>Adustoporiaceae</taxon>
        <taxon>Rhodonia</taxon>
    </lineage>
</organism>
<reference evidence="2" key="1">
    <citation type="submission" date="2020-11" db="EMBL/GenBank/DDBJ databases">
        <authorList>
            <person name="Koelle M."/>
            <person name="Horta M.A.C."/>
            <person name="Nowrousian M."/>
            <person name="Ohm R.A."/>
            <person name="Benz P."/>
            <person name="Pilgard A."/>
        </authorList>
    </citation>
    <scope>NUCLEOTIDE SEQUENCE</scope>
    <source>
        <strain evidence="2">FPRL280</strain>
    </source>
</reference>
<protein>
    <submittedName>
        <fullName evidence="2">Uncharacterized protein</fullName>
    </submittedName>
</protein>
<proteinExistence type="predicted"/>
<name>A0A8H7NRA0_9APHY</name>
<reference evidence="2" key="2">
    <citation type="journal article" name="Front. Microbiol.">
        <title>Degradative Capacity of Two Strains of Rhodonia placenta: From Phenotype to Genotype.</title>
        <authorList>
            <person name="Kolle M."/>
            <person name="Horta M.A.C."/>
            <person name="Nowrousian M."/>
            <person name="Ohm R.A."/>
            <person name="Benz J.P."/>
            <person name="Pilgard A."/>
        </authorList>
    </citation>
    <scope>NUCLEOTIDE SEQUENCE</scope>
    <source>
        <strain evidence="2">FPRL280</strain>
    </source>
</reference>
<accession>A0A8H7NRA0</accession>
<gene>
    <name evidence="2" type="ORF">IEO21_11133</name>
</gene>
<evidence type="ECO:0000313" key="2">
    <source>
        <dbReference type="EMBL" id="KAF9795035.1"/>
    </source>
</evidence>